<proteinExistence type="predicted"/>
<dbReference type="EMBL" id="JBHRZH010000001">
    <property type="protein sequence ID" value="MFC3759460.1"/>
    <property type="molecule type" value="Genomic_DNA"/>
</dbReference>
<comment type="caution">
    <text evidence="2">The sequence shown here is derived from an EMBL/GenBank/DDBJ whole genome shotgun (WGS) entry which is preliminary data.</text>
</comment>
<accession>A0ABV7Y5D0</accession>
<dbReference type="RefSeq" id="WP_205122147.1">
    <property type="nucleotide sequence ID" value="NZ_JAFBCM010000001.1"/>
</dbReference>
<keyword evidence="3" id="KW-1185">Reference proteome</keyword>
<evidence type="ECO:0000256" key="1">
    <source>
        <dbReference type="SAM" id="MobiDB-lite"/>
    </source>
</evidence>
<name>A0ABV7Y5D0_9ACTN</name>
<evidence type="ECO:0000313" key="2">
    <source>
        <dbReference type="EMBL" id="MFC3759460.1"/>
    </source>
</evidence>
<organism evidence="2 3">
    <name type="scientific">Tenggerimyces flavus</name>
    <dbReference type="NCBI Taxonomy" id="1708749"/>
    <lineage>
        <taxon>Bacteria</taxon>
        <taxon>Bacillati</taxon>
        <taxon>Actinomycetota</taxon>
        <taxon>Actinomycetes</taxon>
        <taxon>Propionibacteriales</taxon>
        <taxon>Nocardioidaceae</taxon>
        <taxon>Tenggerimyces</taxon>
    </lineage>
</organism>
<sequence length="173" mass="18116">MALLVGLGLGLVFRDGGDGPADGQAMIISEPGPVVTVTATPAPAPTVTVPGPRVTVTVTARALRQNDDPPPSDDDAPDPTRRPQPGPDPEPAGSFPGNGMFVVNSDIQPGTYKSRPAANGYVEICIWRRLRDTSGSRDSTIDGNVAQGPATVTIKRSDGAFETRGCQDWKRVK</sequence>
<dbReference type="Proteomes" id="UP001595699">
    <property type="component" value="Unassembled WGS sequence"/>
</dbReference>
<evidence type="ECO:0000313" key="3">
    <source>
        <dbReference type="Proteomes" id="UP001595699"/>
    </source>
</evidence>
<protein>
    <submittedName>
        <fullName evidence="2">Uncharacterized protein</fullName>
    </submittedName>
</protein>
<reference evidence="3" key="1">
    <citation type="journal article" date="2019" name="Int. J. Syst. Evol. Microbiol.">
        <title>The Global Catalogue of Microorganisms (GCM) 10K type strain sequencing project: providing services to taxonomists for standard genome sequencing and annotation.</title>
        <authorList>
            <consortium name="The Broad Institute Genomics Platform"/>
            <consortium name="The Broad Institute Genome Sequencing Center for Infectious Disease"/>
            <person name="Wu L."/>
            <person name="Ma J."/>
        </authorList>
    </citation>
    <scope>NUCLEOTIDE SEQUENCE [LARGE SCALE GENOMIC DNA]</scope>
    <source>
        <strain evidence="3">CGMCC 4.7241</strain>
    </source>
</reference>
<gene>
    <name evidence="2" type="ORF">ACFOUW_01290</name>
</gene>
<feature type="region of interest" description="Disordered" evidence="1">
    <location>
        <begin position="61"/>
        <end position="102"/>
    </location>
</feature>